<dbReference type="OrthoDB" id="9797498at2"/>
<gene>
    <name evidence="3" type="ORF">EDC18_10218</name>
</gene>
<dbReference type="SUPFAM" id="SSF51338">
    <property type="entry name" value="Composite domain of metallo-dependent hydrolases"/>
    <property type="match status" value="1"/>
</dbReference>
<keyword evidence="1 3" id="KW-0378">Hydrolase</keyword>
<dbReference type="InterPro" id="IPR011059">
    <property type="entry name" value="Metal-dep_hydrolase_composite"/>
</dbReference>
<sequence>METNLVNGNILIKKNGQYFIEQHNLLIHNHRIVEFDTSRTVTHTIDMRGKLIICSFFNIHCHLGESIFGNIDGDDWTLEKYLDYTKDYNDSRSKSEQQAEWNKSAKYTIEANIKNGISGFCAARSGEISEQYGINNMAGYPLMKSEKLKTFTEAGLNGFLLYNKKFKSETCNVGVFFHSLYANDRETLEVATQCISKGAEFISIHISEDAKTRQREDMMYGKEAVYVLDELGLVNEKTILVHCGYTSNNALKVVSERRATIAICPISNIFLNTKMPNVYDLEQMNIKWCLGTDGLGTGRSFSLIEQAKMLKKYYGSIADIKILQSITEIPASIYNRKHYSGIIEEGRLSEFVVIEEQRTNVDTVLKDLFEGNLNWKMMRI</sequence>
<reference evidence="3 4" key="1">
    <citation type="submission" date="2019-03" db="EMBL/GenBank/DDBJ databases">
        <title>Genomic Encyclopedia of Type Strains, Phase IV (KMG-IV): sequencing the most valuable type-strain genomes for metagenomic binning, comparative biology and taxonomic classification.</title>
        <authorList>
            <person name="Goeker M."/>
        </authorList>
    </citation>
    <scope>NUCLEOTIDE SEQUENCE [LARGE SCALE GENOMIC DNA]</scope>
    <source>
        <strain evidence="3 4">DSM 24629</strain>
    </source>
</reference>
<dbReference type="Pfam" id="PF01979">
    <property type="entry name" value="Amidohydro_1"/>
    <property type="match status" value="1"/>
</dbReference>
<dbReference type="GO" id="GO:0016810">
    <property type="term" value="F:hydrolase activity, acting on carbon-nitrogen (but not peptide) bonds"/>
    <property type="evidence" value="ECO:0007669"/>
    <property type="project" value="InterPro"/>
</dbReference>
<protein>
    <submittedName>
        <fullName evidence="3">Cytosine/adenosine deaminase-related metal-dependent hydrolase</fullName>
    </submittedName>
</protein>
<evidence type="ECO:0000259" key="2">
    <source>
        <dbReference type="Pfam" id="PF01979"/>
    </source>
</evidence>
<evidence type="ECO:0000313" key="3">
    <source>
        <dbReference type="EMBL" id="TCT16004.1"/>
    </source>
</evidence>
<dbReference type="InterPro" id="IPR032466">
    <property type="entry name" value="Metal_Hydrolase"/>
</dbReference>
<keyword evidence="4" id="KW-1185">Reference proteome</keyword>
<dbReference type="EMBL" id="SMAL01000002">
    <property type="protein sequence ID" value="TCT16004.1"/>
    <property type="molecule type" value="Genomic_DNA"/>
</dbReference>
<evidence type="ECO:0000256" key="1">
    <source>
        <dbReference type="ARBA" id="ARBA00022801"/>
    </source>
</evidence>
<comment type="caution">
    <text evidence="3">The sequence shown here is derived from an EMBL/GenBank/DDBJ whole genome shotgun (WGS) entry which is preliminary data.</text>
</comment>
<dbReference type="InterPro" id="IPR006680">
    <property type="entry name" value="Amidohydro-rel"/>
</dbReference>
<accession>A0A4R3MSJ9</accession>
<name>A0A4R3MSJ9_9FIRM</name>
<dbReference type="RefSeq" id="WP_132250044.1">
    <property type="nucleotide sequence ID" value="NZ_SMAL01000002.1"/>
</dbReference>
<proteinExistence type="predicted"/>
<dbReference type="Proteomes" id="UP000294902">
    <property type="component" value="Unassembled WGS sequence"/>
</dbReference>
<dbReference type="PANTHER" id="PTHR43794">
    <property type="entry name" value="AMINOHYDROLASE SSNA-RELATED"/>
    <property type="match status" value="1"/>
</dbReference>
<dbReference type="SUPFAM" id="SSF51556">
    <property type="entry name" value="Metallo-dependent hydrolases"/>
    <property type="match status" value="1"/>
</dbReference>
<dbReference type="InterPro" id="IPR050287">
    <property type="entry name" value="MTA/SAH_deaminase"/>
</dbReference>
<feature type="domain" description="Amidohydrolase-related" evidence="2">
    <location>
        <begin position="53"/>
        <end position="364"/>
    </location>
</feature>
<organism evidence="3 4">
    <name type="scientific">Natranaerovirga pectinivora</name>
    <dbReference type="NCBI Taxonomy" id="682400"/>
    <lineage>
        <taxon>Bacteria</taxon>
        <taxon>Bacillati</taxon>
        <taxon>Bacillota</taxon>
        <taxon>Clostridia</taxon>
        <taxon>Lachnospirales</taxon>
        <taxon>Natranaerovirgaceae</taxon>
        <taxon>Natranaerovirga</taxon>
    </lineage>
</organism>
<dbReference type="AlphaFoldDB" id="A0A4R3MSJ9"/>
<evidence type="ECO:0000313" key="4">
    <source>
        <dbReference type="Proteomes" id="UP000294902"/>
    </source>
</evidence>
<dbReference type="Gene3D" id="3.20.20.140">
    <property type="entry name" value="Metal-dependent hydrolases"/>
    <property type="match status" value="1"/>
</dbReference>
<dbReference type="PANTHER" id="PTHR43794:SF11">
    <property type="entry name" value="AMIDOHYDROLASE-RELATED DOMAIN-CONTAINING PROTEIN"/>
    <property type="match status" value="1"/>
</dbReference>